<sequence>MSIQQKKLSNLYSMVKNMEKSSDEGSKKILEGILDLIKDLYDEIEKLQINQETMEENLELIDKDIAGIQDDIFEEVTIDELDALDDSKDEYVEIKCDKCNKEIYIEKSVLDKKENIPCPYCDNIIIV</sequence>
<protein>
    <submittedName>
        <fullName evidence="2">Uncharacterized protein</fullName>
    </submittedName>
</protein>
<organism evidence="2 3">
    <name type="scientific">Clostridium fallax</name>
    <dbReference type="NCBI Taxonomy" id="1533"/>
    <lineage>
        <taxon>Bacteria</taxon>
        <taxon>Bacillati</taxon>
        <taxon>Bacillota</taxon>
        <taxon>Clostridia</taxon>
        <taxon>Eubacteriales</taxon>
        <taxon>Clostridiaceae</taxon>
        <taxon>Clostridium</taxon>
    </lineage>
</organism>
<name>A0A1M4XNS0_9CLOT</name>
<dbReference type="AlphaFoldDB" id="A0A1M4XNS0"/>
<reference evidence="2 3" key="1">
    <citation type="submission" date="2016-11" db="EMBL/GenBank/DDBJ databases">
        <authorList>
            <person name="Jaros S."/>
            <person name="Januszkiewicz K."/>
            <person name="Wedrychowicz H."/>
        </authorList>
    </citation>
    <scope>NUCLEOTIDE SEQUENCE [LARGE SCALE GENOMIC DNA]</scope>
    <source>
        <strain evidence="2 3">DSM 2631</strain>
    </source>
</reference>
<keyword evidence="1" id="KW-0175">Coiled coil</keyword>
<dbReference type="InterPro" id="IPR054688">
    <property type="entry name" value="CD1247_N"/>
</dbReference>
<gene>
    <name evidence="2" type="ORF">SAMN05443638_11946</name>
</gene>
<dbReference type="NCBIfam" id="NF045650">
    <property type="entry name" value="CD1247_Nterm"/>
    <property type="match status" value="1"/>
</dbReference>
<keyword evidence="3" id="KW-1185">Reference proteome</keyword>
<evidence type="ECO:0000256" key="1">
    <source>
        <dbReference type="SAM" id="Coils"/>
    </source>
</evidence>
<dbReference type="RefSeq" id="WP_072896748.1">
    <property type="nucleotide sequence ID" value="NZ_FQVM01000019.1"/>
</dbReference>
<evidence type="ECO:0000313" key="3">
    <source>
        <dbReference type="Proteomes" id="UP000184035"/>
    </source>
</evidence>
<feature type="coiled-coil region" evidence="1">
    <location>
        <begin position="30"/>
        <end position="64"/>
    </location>
</feature>
<accession>A0A1M4XNS0</accession>
<dbReference type="STRING" id="1533.SAMN05443638_11946"/>
<proteinExistence type="predicted"/>
<dbReference type="EMBL" id="FQVM01000019">
    <property type="protein sequence ID" value="SHE94913.1"/>
    <property type="molecule type" value="Genomic_DNA"/>
</dbReference>
<dbReference type="OrthoDB" id="1912904at2"/>
<dbReference type="Proteomes" id="UP000184035">
    <property type="component" value="Unassembled WGS sequence"/>
</dbReference>
<evidence type="ECO:0000313" key="2">
    <source>
        <dbReference type="EMBL" id="SHE94913.1"/>
    </source>
</evidence>